<name>A0A5B7G2J8_PORTR</name>
<accession>A0A5B7G2J8</accession>
<evidence type="ECO:0000313" key="1">
    <source>
        <dbReference type="EMBL" id="MPC53152.1"/>
    </source>
</evidence>
<sequence>MRDTETFVSSNVPLLRASVSVLLHDEVPGLCCCSAHLETVTAASPSKTLPRNSVMLKPILKVRPLYLP</sequence>
<gene>
    <name evidence="1" type="ORF">E2C01_047038</name>
</gene>
<protein>
    <submittedName>
        <fullName evidence="1">Uncharacterized protein</fullName>
    </submittedName>
</protein>
<organism evidence="1 2">
    <name type="scientific">Portunus trituberculatus</name>
    <name type="common">Swimming crab</name>
    <name type="synonym">Neptunus trituberculatus</name>
    <dbReference type="NCBI Taxonomy" id="210409"/>
    <lineage>
        <taxon>Eukaryota</taxon>
        <taxon>Metazoa</taxon>
        <taxon>Ecdysozoa</taxon>
        <taxon>Arthropoda</taxon>
        <taxon>Crustacea</taxon>
        <taxon>Multicrustacea</taxon>
        <taxon>Malacostraca</taxon>
        <taxon>Eumalacostraca</taxon>
        <taxon>Eucarida</taxon>
        <taxon>Decapoda</taxon>
        <taxon>Pleocyemata</taxon>
        <taxon>Brachyura</taxon>
        <taxon>Eubrachyura</taxon>
        <taxon>Portunoidea</taxon>
        <taxon>Portunidae</taxon>
        <taxon>Portuninae</taxon>
        <taxon>Portunus</taxon>
    </lineage>
</organism>
<dbReference type="EMBL" id="VSRR010011416">
    <property type="protein sequence ID" value="MPC53152.1"/>
    <property type="molecule type" value="Genomic_DNA"/>
</dbReference>
<proteinExistence type="predicted"/>
<dbReference type="AlphaFoldDB" id="A0A5B7G2J8"/>
<dbReference type="Proteomes" id="UP000324222">
    <property type="component" value="Unassembled WGS sequence"/>
</dbReference>
<comment type="caution">
    <text evidence="1">The sequence shown here is derived from an EMBL/GenBank/DDBJ whole genome shotgun (WGS) entry which is preliminary data.</text>
</comment>
<reference evidence="1 2" key="1">
    <citation type="submission" date="2019-05" db="EMBL/GenBank/DDBJ databases">
        <title>Another draft genome of Portunus trituberculatus and its Hox gene families provides insights of decapod evolution.</title>
        <authorList>
            <person name="Jeong J.-H."/>
            <person name="Song I."/>
            <person name="Kim S."/>
            <person name="Choi T."/>
            <person name="Kim D."/>
            <person name="Ryu S."/>
            <person name="Kim W."/>
        </authorList>
    </citation>
    <scope>NUCLEOTIDE SEQUENCE [LARGE SCALE GENOMIC DNA]</scope>
    <source>
        <tissue evidence="1">Muscle</tissue>
    </source>
</reference>
<evidence type="ECO:0000313" key="2">
    <source>
        <dbReference type="Proteomes" id="UP000324222"/>
    </source>
</evidence>
<keyword evidence="2" id="KW-1185">Reference proteome</keyword>